<organism evidence="1 2">
    <name type="scientific">Candidatus Haliotispira prima</name>
    <dbReference type="NCBI Taxonomy" id="3034016"/>
    <lineage>
        <taxon>Bacteria</taxon>
        <taxon>Pseudomonadati</taxon>
        <taxon>Spirochaetota</taxon>
        <taxon>Spirochaetia</taxon>
        <taxon>Spirochaetales</taxon>
        <taxon>Spirochaetaceae</taxon>
        <taxon>Candidatus Haliotispira</taxon>
    </lineage>
</organism>
<evidence type="ECO:0000313" key="2">
    <source>
        <dbReference type="Proteomes" id="UP001228690"/>
    </source>
</evidence>
<protein>
    <submittedName>
        <fullName evidence="1">Uncharacterized protein</fullName>
    </submittedName>
</protein>
<dbReference type="EMBL" id="CP123443">
    <property type="protein sequence ID" value="WGK68881.1"/>
    <property type="molecule type" value="Genomic_DNA"/>
</dbReference>
<name>A0ABY8MG11_9SPIO</name>
<dbReference type="RefSeq" id="WP_326927068.1">
    <property type="nucleotide sequence ID" value="NZ_CP123443.1"/>
</dbReference>
<dbReference type="Proteomes" id="UP001228690">
    <property type="component" value="Chromosome"/>
</dbReference>
<gene>
    <name evidence="1" type="ORF">P0082_10385</name>
</gene>
<proteinExistence type="predicted"/>
<evidence type="ECO:0000313" key="1">
    <source>
        <dbReference type="EMBL" id="WGK68881.1"/>
    </source>
</evidence>
<accession>A0ABY8MG11</accession>
<reference evidence="1 2" key="1">
    <citation type="submission" date="2023-04" db="EMBL/GenBank/DDBJ databases">
        <title>Spirochaete genome identified in red abalone sample constitutes a novel genus.</title>
        <authorList>
            <person name="Sharma S.P."/>
            <person name="Purcell C.M."/>
            <person name="Hyde J.R."/>
            <person name="Severin A.J."/>
        </authorList>
    </citation>
    <scope>NUCLEOTIDE SEQUENCE [LARGE SCALE GENOMIC DNA]</scope>
    <source>
        <strain evidence="1 2">SP-2023</strain>
    </source>
</reference>
<sequence length="57" mass="6344">MIYDLYNITTSGPGTSVSLWDGMIKVNNLGTFSRITYFLGGNGFLFYDNKKAVLVTE</sequence>
<keyword evidence="2" id="KW-1185">Reference proteome</keyword>